<dbReference type="GO" id="GO:0030288">
    <property type="term" value="C:outer membrane-bounded periplasmic space"/>
    <property type="evidence" value="ECO:0007669"/>
    <property type="project" value="TreeGrafter"/>
</dbReference>
<keyword evidence="8" id="KW-1185">Reference proteome</keyword>
<evidence type="ECO:0000313" key="7">
    <source>
        <dbReference type="EMBL" id="AWT27484.1"/>
    </source>
</evidence>
<evidence type="ECO:0000313" key="8">
    <source>
        <dbReference type="Proteomes" id="UP000247696"/>
    </source>
</evidence>
<protein>
    <submittedName>
        <fullName evidence="7">Putative siderophore-binding lipoprotein YfiY</fullName>
    </submittedName>
</protein>
<comment type="subcellular location">
    <subcellularLocation>
        <location evidence="1">Cell envelope</location>
    </subcellularLocation>
</comment>
<keyword evidence="3" id="KW-0813">Transport</keyword>
<comment type="similarity">
    <text evidence="2">Belongs to the bacterial solute-binding protein 8 family.</text>
</comment>
<evidence type="ECO:0000256" key="1">
    <source>
        <dbReference type="ARBA" id="ARBA00004196"/>
    </source>
</evidence>
<dbReference type="Gene3D" id="3.40.50.1980">
    <property type="entry name" value="Nitrogenase molybdenum iron protein domain"/>
    <property type="match status" value="2"/>
</dbReference>
<dbReference type="InterPro" id="IPR051313">
    <property type="entry name" value="Bact_iron-sidero_bind"/>
</dbReference>
<evidence type="ECO:0000259" key="6">
    <source>
        <dbReference type="PROSITE" id="PS50983"/>
    </source>
</evidence>
<evidence type="ECO:0000256" key="4">
    <source>
        <dbReference type="ARBA" id="ARBA00022729"/>
    </source>
</evidence>
<name>A0A2Z3YY66_9CORY</name>
<keyword evidence="7" id="KW-0449">Lipoprotein</keyword>
<dbReference type="Pfam" id="PF01497">
    <property type="entry name" value="Peripla_BP_2"/>
    <property type="match status" value="1"/>
</dbReference>
<proteinExistence type="inferred from homology"/>
<dbReference type="InterPro" id="IPR002491">
    <property type="entry name" value="ABC_transptr_periplasmic_BD"/>
</dbReference>
<gene>
    <name evidence="7" type="primary">yfiY_10</name>
    <name evidence="7" type="ORF">Csp1_27410</name>
</gene>
<dbReference type="PANTHER" id="PTHR30532:SF24">
    <property type="entry name" value="FERRIC ENTEROBACTIN-BINDING PERIPLASMIC PROTEIN FEPB"/>
    <property type="match status" value="1"/>
</dbReference>
<dbReference type="PROSITE" id="PS51257">
    <property type="entry name" value="PROKAR_LIPOPROTEIN"/>
    <property type="match status" value="1"/>
</dbReference>
<dbReference type="SUPFAM" id="SSF53807">
    <property type="entry name" value="Helical backbone' metal receptor"/>
    <property type="match status" value="1"/>
</dbReference>
<dbReference type="STRING" id="1737425.GCA_900049755_01762"/>
<dbReference type="GO" id="GO:1901678">
    <property type="term" value="P:iron coordination entity transport"/>
    <property type="evidence" value="ECO:0007669"/>
    <property type="project" value="UniProtKB-ARBA"/>
</dbReference>
<reference evidence="8" key="1">
    <citation type="submission" date="2017-11" db="EMBL/GenBank/DDBJ databases">
        <title>Otitis media/interna in a cat caused by the recently described species Corynebacterium provencense.</title>
        <authorList>
            <person name="Kittl S."/>
            <person name="Brodard I."/>
            <person name="Rychener L."/>
            <person name="Jores J."/>
            <person name="Roosje P."/>
            <person name="Gobeli Brawand S."/>
        </authorList>
    </citation>
    <scope>NUCLEOTIDE SEQUENCE [LARGE SCALE GENOMIC DNA]</scope>
    <source>
        <strain evidence="8">17KM38</strain>
    </source>
</reference>
<dbReference type="Proteomes" id="UP000247696">
    <property type="component" value="Chromosome"/>
</dbReference>
<feature type="signal peptide" evidence="5">
    <location>
        <begin position="1"/>
        <end position="22"/>
    </location>
</feature>
<dbReference type="PANTHER" id="PTHR30532">
    <property type="entry name" value="IRON III DICITRATE-BINDING PERIPLASMIC PROTEIN"/>
    <property type="match status" value="1"/>
</dbReference>
<sequence length="335" mass="35370">MTSRITRITAAALSLATAVALAACSSDSGSDDSSGGADDTAASTATDSFPVTVATKFGDVEVKDQPERVVALGWGDAEIATELGVQPVGVSDWLDFGGDGLSPWATATYDEAPEQLGTMEPDYEKIAALEPDLILNVRADGSQETYDRLSKIATTVSVPDGADNWMTPWDSQVSMISTALGEKAKGEELVTQVKDRITEVKDAHPQWADKTATVLAKTTVEWGAYVAGDARADLVEDLGFQPNPEITDLAKDTFYVSLSEENVDKADSDVVIGFPIGLSAEEFTADASWKQLTAVKEGHSIVTDEELANAISLGTPASMLHALDLLVPLLEKATA</sequence>
<accession>A0A2Z3YY66</accession>
<dbReference type="EMBL" id="CP024988">
    <property type="protein sequence ID" value="AWT27484.1"/>
    <property type="molecule type" value="Genomic_DNA"/>
</dbReference>
<feature type="chain" id="PRO_5016358106" evidence="5">
    <location>
        <begin position="23"/>
        <end position="335"/>
    </location>
</feature>
<dbReference type="KEGG" id="cpre:Csp1_27410"/>
<dbReference type="PROSITE" id="PS50983">
    <property type="entry name" value="FE_B12_PBP"/>
    <property type="match status" value="1"/>
</dbReference>
<dbReference type="RefSeq" id="WP_066587211.1">
    <property type="nucleotide sequence ID" value="NZ_CABKVS010000002.1"/>
</dbReference>
<dbReference type="OrthoDB" id="9793175at2"/>
<organism evidence="7 8">
    <name type="scientific">Corynebacterium provencense</name>
    <dbReference type="NCBI Taxonomy" id="1737425"/>
    <lineage>
        <taxon>Bacteria</taxon>
        <taxon>Bacillati</taxon>
        <taxon>Actinomycetota</taxon>
        <taxon>Actinomycetes</taxon>
        <taxon>Mycobacteriales</taxon>
        <taxon>Corynebacteriaceae</taxon>
        <taxon>Corynebacterium</taxon>
    </lineage>
</organism>
<dbReference type="AlphaFoldDB" id="A0A2Z3YY66"/>
<dbReference type="CDD" id="cd01146">
    <property type="entry name" value="FhuD"/>
    <property type="match status" value="1"/>
</dbReference>
<evidence type="ECO:0000256" key="3">
    <source>
        <dbReference type="ARBA" id="ARBA00022448"/>
    </source>
</evidence>
<evidence type="ECO:0000256" key="5">
    <source>
        <dbReference type="SAM" id="SignalP"/>
    </source>
</evidence>
<feature type="domain" description="Fe/B12 periplasmic-binding" evidence="6">
    <location>
        <begin position="68"/>
        <end position="334"/>
    </location>
</feature>
<evidence type="ECO:0000256" key="2">
    <source>
        <dbReference type="ARBA" id="ARBA00008814"/>
    </source>
</evidence>
<keyword evidence="4 5" id="KW-0732">Signal</keyword>